<evidence type="ECO:0000256" key="8">
    <source>
        <dbReference type="RuleBase" id="RU363032"/>
    </source>
</evidence>
<dbReference type="PROSITE" id="PS50928">
    <property type="entry name" value="ABC_TM1"/>
    <property type="match status" value="1"/>
</dbReference>
<keyword evidence="7 8" id="KW-0472">Membrane</keyword>
<dbReference type="PANTHER" id="PTHR30450">
    <property type="entry name" value="ABC TRANSPORTER PERMEASE"/>
    <property type="match status" value="1"/>
</dbReference>
<evidence type="ECO:0000313" key="11">
    <source>
        <dbReference type="Proteomes" id="UP000237749"/>
    </source>
</evidence>
<feature type="transmembrane region" description="Helical" evidence="8">
    <location>
        <begin position="56"/>
        <end position="79"/>
    </location>
</feature>
<dbReference type="PANTHER" id="PTHR30450:SF14">
    <property type="entry name" value="TRANSPORTER, PERMEASE PROTEIN, PUTATIVE-RELATED"/>
    <property type="match status" value="1"/>
</dbReference>
<evidence type="ECO:0000313" key="10">
    <source>
        <dbReference type="EMBL" id="PPK83303.1"/>
    </source>
</evidence>
<dbReference type="EMBL" id="PTJA01000001">
    <property type="protein sequence ID" value="PPK83303.1"/>
    <property type="molecule type" value="Genomic_DNA"/>
</dbReference>
<organism evidence="10 11">
    <name type="scientific">Lacrimispora xylanisolvens</name>
    <dbReference type="NCBI Taxonomy" id="384636"/>
    <lineage>
        <taxon>Bacteria</taxon>
        <taxon>Bacillati</taxon>
        <taxon>Bacillota</taxon>
        <taxon>Clostridia</taxon>
        <taxon>Lachnospirales</taxon>
        <taxon>Lachnospiraceae</taxon>
        <taxon>Lacrimispora</taxon>
    </lineage>
</organism>
<proteinExistence type="inferred from homology"/>
<feature type="domain" description="ABC transmembrane type-1" evidence="9">
    <location>
        <begin position="17"/>
        <end position="211"/>
    </location>
</feature>
<dbReference type="OrthoDB" id="9801163at2"/>
<dbReference type="InterPro" id="IPR000515">
    <property type="entry name" value="MetI-like"/>
</dbReference>
<reference evidence="10 11" key="1">
    <citation type="submission" date="2018-02" db="EMBL/GenBank/DDBJ databases">
        <title>Genomic Encyclopedia of Archaeal and Bacterial Type Strains, Phase II (KMG-II): from individual species to whole genera.</title>
        <authorList>
            <person name="Goeker M."/>
        </authorList>
    </citation>
    <scope>NUCLEOTIDE SEQUENCE [LARGE SCALE GENOMIC DNA]</scope>
    <source>
        <strain evidence="10 11">DSM 3808</strain>
    </source>
</reference>
<evidence type="ECO:0000256" key="6">
    <source>
        <dbReference type="ARBA" id="ARBA00022989"/>
    </source>
</evidence>
<evidence type="ECO:0000256" key="1">
    <source>
        <dbReference type="ARBA" id="ARBA00004651"/>
    </source>
</evidence>
<gene>
    <name evidence="10" type="ORF">BXY41_101366</name>
</gene>
<dbReference type="Pfam" id="PF00528">
    <property type="entry name" value="BPD_transp_1"/>
    <property type="match status" value="1"/>
</dbReference>
<dbReference type="AlphaFoldDB" id="A0A2S6HYS5"/>
<evidence type="ECO:0000256" key="2">
    <source>
        <dbReference type="ARBA" id="ARBA00007069"/>
    </source>
</evidence>
<keyword evidence="6 8" id="KW-1133">Transmembrane helix</keyword>
<dbReference type="GO" id="GO:0005886">
    <property type="term" value="C:plasma membrane"/>
    <property type="evidence" value="ECO:0007669"/>
    <property type="project" value="UniProtKB-SubCell"/>
</dbReference>
<keyword evidence="3 8" id="KW-0813">Transport</keyword>
<dbReference type="FunFam" id="1.10.3720.10:FF:000002">
    <property type="entry name" value="D-methionine ABC transporter permease MetI"/>
    <property type="match status" value="1"/>
</dbReference>
<comment type="subcellular location">
    <subcellularLocation>
        <location evidence="1 8">Cell membrane</location>
        <topology evidence="1 8">Multi-pass membrane protein</topology>
    </subcellularLocation>
</comment>
<keyword evidence="5 8" id="KW-0812">Transmembrane</keyword>
<feature type="transmembrane region" description="Helical" evidence="8">
    <location>
        <begin position="91"/>
        <end position="109"/>
    </location>
</feature>
<evidence type="ECO:0000259" key="9">
    <source>
        <dbReference type="PROSITE" id="PS50928"/>
    </source>
</evidence>
<evidence type="ECO:0000256" key="4">
    <source>
        <dbReference type="ARBA" id="ARBA00022475"/>
    </source>
</evidence>
<dbReference type="InterPro" id="IPR035906">
    <property type="entry name" value="MetI-like_sf"/>
</dbReference>
<comment type="similarity">
    <text evidence="2">Belongs to the binding-protein-dependent transport system permease family. CysTW subfamily.</text>
</comment>
<dbReference type="InterPro" id="IPR051322">
    <property type="entry name" value="AA_ABC_Transporter_Permease"/>
</dbReference>
<feature type="transmembrane region" description="Helical" evidence="8">
    <location>
        <begin position="192"/>
        <end position="215"/>
    </location>
</feature>
<evidence type="ECO:0000256" key="5">
    <source>
        <dbReference type="ARBA" id="ARBA00022692"/>
    </source>
</evidence>
<dbReference type="SUPFAM" id="SSF161098">
    <property type="entry name" value="MetI-like"/>
    <property type="match status" value="1"/>
</dbReference>
<evidence type="ECO:0000256" key="3">
    <source>
        <dbReference type="ARBA" id="ARBA00022448"/>
    </source>
</evidence>
<comment type="caution">
    <text evidence="10">The sequence shown here is derived from an EMBL/GenBank/DDBJ whole genome shotgun (WGS) entry which is preliminary data.</text>
</comment>
<dbReference type="Gene3D" id="1.10.3720.10">
    <property type="entry name" value="MetI-like"/>
    <property type="match status" value="1"/>
</dbReference>
<dbReference type="CDD" id="cd06261">
    <property type="entry name" value="TM_PBP2"/>
    <property type="match status" value="1"/>
</dbReference>
<evidence type="ECO:0000256" key="7">
    <source>
        <dbReference type="ARBA" id="ARBA00023136"/>
    </source>
</evidence>
<dbReference type="RefSeq" id="WP_104433964.1">
    <property type="nucleotide sequence ID" value="NZ_PTJA01000001.1"/>
</dbReference>
<sequence>MIENYLKVPGSTIALAASQTLYMVGWSLAAGAILGMILAIILVLTRPDGLLENRIIFFIFSTTVNIVRSVPFIIMMVAIMPLTKLVVGTRVGTIAALIPLIVHIAPYLARLFESSLLEVNTGIIEAAQSMGATTPQVIWYFLIPEAKASLILALTTGTIGLLGATAMAGAIGAGGVGNLALTYGYERLNMPLMIVTVIILVVIVQLIQSLGNVIARELRHN</sequence>
<keyword evidence="4" id="KW-1003">Cell membrane</keyword>
<keyword evidence="11" id="KW-1185">Reference proteome</keyword>
<name>A0A2S6HYS5_9FIRM</name>
<feature type="transmembrane region" description="Helical" evidence="8">
    <location>
        <begin position="20"/>
        <end position="44"/>
    </location>
</feature>
<dbReference type="GO" id="GO:0048473">
    <property type="term" value="P:D-methionine transmembrane transport"/>
    <property type="evidence" value="ECO:0007669"/>
    <property type="project" value="TreeGrafter"/>
</dbReference>
<accession>A0A2S6HYS5</accession>
<protein>
    <submittedName>
        <fullName evidence="10">D-methionine transport system permease protein</fullName>
    </submittedName>
</protein>
<feature type="transmembrane region" description="Helical" evidence="8">
    <location>
        <begin position="150"/>
        <end position="172"/>
    </location>
</feature>
<dbReference type="Proteomes" id="UP000237749">
    <property type="component" value="Unassembled WGS sequence"/>
</dbReference>